<protein>
    <submittedName>
        <fullName evidence="1">Uncharacterized protein</fullName>
    </submittedName>
</protein>
<sequence>MSFAKLCQTISSDNNLSFAEIAFFTCQCCRENDKTGLNDLWHYGIAVPLSYQVPSLGCRLAGALFFKPLDFLQNSSVTLA</sequence>
<dbReference type="KEGG" id="mmyr:MXMO3_03495"/>
<dbReference type="AlphaFoldDB" id="A0A2R4MJ30"/>
<dbReference type="EMBL" id="CP021331">
    <property type="protein sequence ID" value="AVX05998.1"/>
    <property type="molecule type" value="Genomic_DNA"/>
</dbReference>
<keyword evidence="1" id="KW-0614">Plasmid</keyword>
<geneLocation type="plasmid" evidence="2">
    <name>phl2708x3</name>
</geneLocation>
<organism evidence="1 2">
    <name type="scientific">Maritalea myrionectae</name>
    <dbReference type="NCBI Taxonomy" id="454601"/>
    <lineage>
        <taxon>Bacteria</taxon>
        <taxon>Pseudomonadati</taxon>
        <taxon>Pseudomonadota</taxon>
        <taxon>Alphaproteobacteria</taxon>
        <taxon>Hyphomicrobiales</taxon>
        <taxon>Devosiaceae</taxon>
        <taxon>Maritalea</taxon>
    </lineage>
</organism>
<proteinExistence type="predicted"/>
<dbReference type="Proteomes" id="UP000258927">
    <property type="component" value="Plasmid pHL2708X3"/>
</dbReference>
<gene>
    <name evidence="1" type="ORF">MXMO3_03495</name>
</gene>
<accession>A0A2R4MJ30</accession>
<keyword evidence="2" id="KW-1185">Reference proteome</keyword>
<evidence type="ECO:0000313" key="2">
    <source>
        <dbReference type="Proteomes" id="UP000258927"/>
    </source>
</evidence>
<evidence type="ECO:0000313" key="1">
    <source>
        <dbReference type="EMBL" id="AVX05998.1"/>
    </source>
</evidence>
<reference evidence="1 2" key="1">
    <citation type="submission" date="2017-05" db="EMBL/GenBank/DDBJ databases">
        <title>Genome Analysis of Maritalea myrionectae HL2708#5.</title>
        <authorList>
            <consortium name="Cotde Inc.-PKNU"/>
            <person name="Jang D."/>
            <person name="Oh H.-M."/>
        </authorList>
    </citation>
    <scope>NUCLEOTIDE SEQUENCE [LARGE SCALE GENOMIC DNA]</scope>
    <source>
        <strain evidence="1 2">HL2708#5</strain>
        <plasmid evidence="2">phl2708x3</plasmid>
    </source>
</reference>
<name>A0A2R4MJ30_9HYPH</name>